<feature type="chain" id="PRO_5046281715" description="DUF3823 domain-containing protein" evidence="1">
    <location>
        <begin position="22"/>
        <end position="182"/>
    </location>
</feature>
<evidence type="ECO:0000313" key="3">
    <source>
        <dbReference type="Proteomes" id="UP001596405"/>
    </source>
</evidence>
<dbReference type="RefSeq" id="WP_066625933.1">
    <property type="nucleotide sequence ID" value="NZ_JBHSYQ010000015.1"/>
</dbReference>
<dbReference type="EMBL" id="JBHSYQ010000015">
    <property type="protein sequence ID" value="MFC6999482.1"/>
    <property type="molecule type" value="Genomic_DNA"/>
</dbReference>
<feature type="signal peptide" evidence="1">
    <location>
        <begin position="1"/>
        <end position="21"/>
    </location>
</feature>
<evidence type="ECO:0000313" key="2">
    <source>
        <dbReference type="EMBL" id="MFC6999482.1"/>
    </source>
</evidence>
<evidence type="ECO:0000256" key="1">
    <source>
        <dbReference type="SAM" id="SignalP"/>
    </source>
</evidence>
<reference evidence="3" key="1">
    <citation type="journal article" date="2019" name="Int. J. Syst. Evol. Microbiol.">
        <title>The Global Catalogue of Microorganisms (GCM) 10K type strain sequencing project: providing services to taxonomists for standard genome sequencing and annotation.</title>
        <authorList>
            <consortium name="The Broad Institute Genomics Platform"/>
            <consortium name="The Broad Institute Genome Sequencing Center for Infectious Disease"/>
            <person name="Wu L."/>
            <person name="Ma J."/>
        </authorList>
    </citation>
    <scope>NUCLEOTIDE SEQUENCE [LARGE SCALE GENOMIC DNA]</scope>
    <source>
        <strain evidence="3">CGMCC 4.7393</strain>
    </source>
</reference>
<protein>
    <recommendedName>
        <fullName evidence="4">DUF3823 domain-containing protein</fullName>
    </recommendedName>
</protein>
<proteinExistence type="predicted"/>
<comment type="caution">
    <text evidence="2">The sequence shown here is derived from an EMBL/GenBank/DDBJ whole genome shotgun (WGS) entry which is preliminary data.</text>
</comment>
<accession>A0ABW2DNS4</accession>
<keyword evidence="1" id="KW-0732">Signal</keyword>
<keyword evidence="3" id="KW-1185">Reference proteome</keyword>
<sequence>MKRQKLLVILAFALSALGLESCYPEPDFDLTPSITYRGVEQYTRRNAQNALFDSLVLVVRFQDGDGNLGLSATLPEDEAAPFNPGSEFYHNFLVNIYRKENGEFVPIRVGNQAINYNGRFPRVSTDTRVEPLEGDIRFSLNIFRNNAIRQGDVIKFDIQIIDRALNKSNVVETSEIVMFSKE</sequence>
<dbReference type="Proteomes" id="UP001596405">
    <property type="component" value="Unassembled WGS sequence"/>
</dbReference>
<name>A0ABW2DNS4_9BACT</name>
<evidence type="ECO:0008006" key="4">
    <source>
        <dbReference type="Google" id="ProtNLM"/>
    </source>
</evidence>
<gene>
    <name evidence="2" type="ORF">ACFQHR_17740</name>
</gene>
<organism evidence="2 3">
    <name type="scientific">Rufibacter roseus</name>
    <dbReference type="NCBI Taxonomy" id="1567108"/>
    <lineage>
        <taxon>Bacteria</taxon>
        <taxon>Pseudomonadati</taxon>
        <taxon>Bacteroidota</taxon>
        <taxon>Cytophagia</taxon>
        <taxon>Cytophagales</taxon>
        <taxon>Hymenobacteraceae</taxon>
        <taxon>Rufibacter</taxon>
    </lineage>
</organism>